<organism evidence="1 2">
    <name type="scientific">Candidatus Sungbacteria bacterium RIFCSPHIGHO2_01_FULL_47_32</name>
    <dbReference type="NCBI Taxonomy" id="1802264"/>
    <lineage>
        <taxon>Bacteria</taxon>
        <taxon>Candidatus Sungiibacteriota</taxon>
    </lineage>
</organism>
<evidence type="ECO:0000313" key="2">
    <source>
        <dbReference type="Proteomes" id="UP000177152"/>
    </source>
</evidence>
<proteinExistence type="predicted"/>
<gene>
    <name evidence="1" type="ORF">A2633_01600</name>
</gene>
<sequence length="135" mass="16249">MVLILLWFTITAKHMRISSKNSKKDWLIHFMIYPSKKKGWYTAVCLELSLIREGNDFFKLRQQINKLAARYIDSIQKNGLDDKLLNQKLPKQYVERFKLLIEQEKAQQLKEKWEKIVRAIVWEQRIKERRASITA</sequence>
<protein>
    <submittedName>
        <fullName evidence="1">Uncharacterized protein</fullName>
    </submittedName>
</protein>
<reference evidence="1 2" key="1">
    <citation type="journal article" date="2016" name="Nat. Commun.">
        <title>Thousands of microbial genomes shed light on interconnected biogeochemical processes in an aquifer system.</title>
        <authorList>
            <person name="Anantharaman K."/>
            <person name="Brown C.T."/>
            <person name="Hug L.A."/>
            <person name="Sharon I."/>
            <person name="Castelle C.J."/>
            <person name="Probst A.J."/>
            <person name="Thomas B.C."/>
            <person name="Singh A."/>
            <person name="Wilkins M.J."/>
            <person name="Karaoz U."/>
            <person name="Brodie E.L."/>
            <person name="Williams K.H."/>
            <person name="Hubbard S.S."/>
            <person name="Banfield J.F."/>
        </authorList>
    </citation>
    <scope>NUCLEOTIDE SEQUENCE [LARGE SCALE GENOMIC DNA]</scope>
</reference>
<dbReference type="EMBL" id="MHQC01000059">
    <property type="protein sequence ID" value="OGZ93399.1"/>
    <property type="molecule type" value="Genomic_DNA"/>
</dbReference>
<evidence type="ECO:0000313" key="1">
    <source>
        <dbReference type="EMBL" id="OGZ93399.1"/>
    </source>
</evidence>
<comment type="caution">
    <text evidence="1">The sequence shown here is derived from an EMBL/GenBank/DDBJ whole genome shotgun (WGS) entry which is preliminary data.</text>
</comment>
<dbReference type="AlphaFoldDB" id="A0A1G2K1T3"/>
<name>A0A1G2K1T3_9BACT</name>
<accession>A0A1G2K1T3</accession>
<dbReference type="Proteomes" id="UP000177152">
    <property type="component" value="Unassembled WGS sequence"/>
</dbReference>